<protein>
    <submittedName>
        <fullName evidence="3">Uncharacterized protein</fullName>
    </submittedName>
</protein>
<feature type="compositionally biased region" description="Low complexity" evidence="1">
    <location>
        <begin position="114"/>
        <end position="138"/>
    </location>
</feature>
<comment type="caution">
    <text evidence="3">The sequence shown here is derived from an EMBL/GenBank/DDBJ whole genome shotgun (WGS) entry which is preliminary data.</text>
</comment>
<feature type="transmembrane region" description="Helical" evidence="2">
    <location>
        <begin position="35"/>
        <end position="54"/>
    </location>
</feature>
<keyword evidence="2" id="KW-1133">Transmembrane helix</keyword>
<accession>A0A495XE57</accession>
<name>A0A495XE57_9PSEU</name>
<keyword evidence="4" id="KW-1185">Reference proteome</keyword>
<evidence type="ECO:0000313" key="4">
    <source>
        <dbReference type="Proteomes" id="UP000272729"/>
    </source>
</evidence>
<evidence type="ECO:0000313" key="3">
    <source>
        <dbReference type="EMBL" id="RKT71104.1"/>
    </source>
</evidence>
<evidence type="ECO:0000256" key="2">
    <source>
        <dbReference type="SAM" id="Phobius"/>
    </source>
</evidence>
<proteinExistence type="predicted"/>
<reference evidence="3 4" key="1">
    <citation type="submission" date="2018-10" db="EMBL/GenBank/DDBJ databases">
        <title>Sequencing the genomes of 1000 actinobacteria strains.</title>
        <authorList>
            <person name="Klenk H.-P."/>
        </authorList>
    </citation>
    <scope>NUCLEOTIDE SEQUENCE [LARGE SCALE GENOMIC DNA]</scope>
    <source>
        <strain evidence="3 4">DSM 43911</strain>
    </source>
</reference>
<evidence type="ECO:0000256" key="1">
    <source>
        <dbReference type="SAM" id="MobiDB-lite"/>
    </source>
</evidence>
<feature type="compositionally biased region" description="Low complexity" evidence="1">
    <location>
        <begin position="146"/>
        <end position="159"/>
    </location>
</feature>
<sequence length="169" mass="16592">MDQEKKLEIKPAQVVAGALGAVTAAVLGAKLNLAGTVVGAAVASVVSTVGAALYQHSIERTRVRWAAAGLSAALVFVVGVAAFGSAEQVRGTAVPSQAPATDARTPVPDRVEAPESTTSTTTTAPSTTTTTGSSVAPTTTPPPSTTTPTTTESSSASPTQGSGVHTPGP</sequence>
<keyword evidence="2" id="KW-0812">Transmembrane</keyword>
<feature type="transmembrane region" description="Helical" evidence="2">
    <location>
        <begin position="66"/>
        <end position="86"/>
    </location>
</feature>
<keyword evidence="2" id="KW-0472">Membrane</keyword>
<dbReference type="EMBL" id="RBXR01000001">
    <property type="protein sequence ID" value="RKT71104.1"/>
    <property type="molecule type" value="Genomic_DNA"/>
</dbReference>
<organism evidence="3 4">
    <name type="scientific">Saccharothrix variisporea</name>
    <dbReference type="NCBI Taxonomy" id="543527"/>
    <lineage>
        <taxon>Bacteria</taxon>
        <taxon>Bacillati</taxon>
        <taxon>Actinomycetota</taxon>
        <taxon>Actinomycetes</taxon>
        <taxon>Pseudonocardiales</taxon>
        <taxon>Pseudonocardiaceae</taxon>
        <taxon>Saccharothrix</taxon>
    </lineage>
</organism>
<dbReference type="AlphaFoldDB" id="A0A495XE57"/>
<feature type="region of interest" description="Disordered" evidence="1">
    <location>
        <begin position="88"/>
        <end position="169"/>
    </location>
</feature>
<gene>
    <name evidence="3" type="ORF">DFJ66_4382</name>
</gene>
<dbReference type="Proteomes" id="UP000272729">
    <property type="component" value="Unassembled WGS sequence"/>
</dbReference>